<evidence type="ECO:0000313" key="2">
    <source>
        <dbReference type="Proteomes" id="UP000772434"/>
    </source>
</evidence>
<reference evidence="1" key="1">
    <citation type="submission" date="2020-11" db="EMBL/GenBank/DDBJ databases">
        <authorList>
            <consortium name="DOE Joint Genome Institute"/>
            <person name="Ahrendt S."/>
            <person name="Riley R."/>
            <person name="Andreopoulos W."/>
            <person name="Labutti K."/>
            <person name="Pangilinan J."/>
            <person name="Ruiz-Duenas F.J."/>
            <person name="Barrasa J.M."/>
            <person name="Sanchez-Garcia M."/>
            <person name="Camarero S."/>
            <person name="Miyauchi S."/>
            <person name="Serrano A."/>
            <person name="Linde D."/>
            <person name="Babiker R."/>
            <person name="Drula E."/>
            <person name="Ayuso-Fernandez I."/>
            <person name="Pacheco R."/>
            <person name="Padilla G."/>
            <person name="Ferreira P."/>
            <person name="Barriuso J."/>
            <person name="Kellner H."/>
            <person name="Castanera R."/>
            <person name="Alfaro M."/>
            <person name="Ramirez L."/>
            <person name="Pisabarro A.G."/>
            <person name="Kuo A."/>
            <person name="Tritt A."/>
            <person name="Lipzen A."/>
            <person name="He G."/>
            <person name="Yan M."/>
            <person name="Ng V."/>
            <person name="Cullen D."/>
            <person name="Martin F."/>
            <person name="Rosso M.-N."/>
            <person name="Henrissat B."/>
            <person name="Hibbett D."/>
            <person name="Martinez A.T."/>
            <person name="Grigoriev I.V."/>
        </authorList>
    </citation>
    <scope>NUCLEOTIDE SEQUENCE</scope>
    <source>
        <strain evidence="1">AH 40177</strain>
    </source>
</reference>
<evidence type="ECO:0000313" key="1">
    <source>
        <dbReference type="EMBL" id="KAF9071539.1"/>
    </source>
</evidence>
<gene>
    <name evidence="1" type="ORF">BDP27DRAFT_1321917</name>
</gene>
<name>A0A9P5UA13_9AGAR</name>
<protein>
    <submittedName>
        <fullName evidence="1">Uncharacterized protein</fullName>
    </submittedName>
</protein>
<dbReference type="Proteomes" id="UP000772434">
    <property type="component" value="Unassembled WGS sequence"/>
</dbReference>
<dbReference type="EMBL" id="JADNRY010000031">
    <property type="protein sequence ID" value="KAF9071539.1"/>
    <property type="molecule type" value="Genomic_DNA"/>
</dbReference>
<accession>A0A9P5UA13</accession>
<sequence length="75" mass="8517">MNVQYEVSKLPKKTTSLFAQDPSGLLLWFPSPPVNAPFRSDSATGRAKHSLEYLHWRAMLKEADKGLKQKDTKKT</sequence>
<keyword evidence="2" id="KW-1185">Reference proteome</keyword>
<dbReference type="AlphaFoldDB" id="A0A9P5UA13"/>
<proteinExistence type="predicted"/>
<dbReference type="OrthoDB" id="10508174at2759"/>
<comment type="caution">
    <text evidence="1">The sequence shown here is derived from an EMBL/GenBank/DDBJ whole genome shotgun (WGS) entry which is preliminary data.</text>
</comment>
<organism evidence="1 2">
    <name type="scientific">Rhodocollybia butyracea</name>
    <dbReference type="NCBI Taxonomy" id="206335"/>
    <lineage>
        <taxon>Eukaryota</taxon>
        <taxon>Fungi</taxon>
        <taxon>Dikarya</taxon>
        <taxon>Basidiomycota</taxon>
        <taxon>Agaricomycotina</taxon>
        <taxon>Agaricomycetes</taxon>
        <taxon>Agaricomycetidae</taxon>
        <taxon>Agaricales</taxon>
        <taxon>Marasmiineae</taxon>
        <taxon>Omphalotaceae</taxon>
        <taxon>Rhodocollybia</taxon>
    </lineage>
</organism>